<name>A0ACB0LG62_TRIPR</name>
<comment type="caution">
    <text evidence="1">The sequence shown here is derived from an EMBL/GenBank/DDBJ whole genome shotgun (WGS) entry which is preliminary data.</text>
</comment>
<protein>
    <submittedName>
        <fullName evidence="1">Uncharacterized protein</fullName>
    </submittedName>
</protein>
<reference evidence="1" key="1">
    <citation type="submission" date="2023-10" db="EMBL/GenBank/DDBJ databases">
        <authorList>
            <person name="Rodriguez Cubillos JULIANA M."/>
            <person name="De Vega J."/>
        </authorList>
    </citation>
    <scope>NUCLEOTIDE SEQUENCE</scope>
</reference>
<evidence type="ECO:0000313" key="2">
    <source>
        <dbReference type="Proteomes" id="UP001177021"/>
    </source>
</evidence>
<dbReference type="EMBL" id="CASHSV030000513">
    <property type="protein sequence ID" value="CAJ2667643.1"/>
    <property type="molecule type" value="Genomic_DNA"/>
</dbReference>
<accession>A0ACB0LG62</accession>
<sequence>MAAYIKQLLLIAVVAFLYTKAATQPMSLPNCPSKCGSVTIPYPFGTTEECSLDNTFLIDCNNTSQIPFLPENKNISVLNISLDDGVMRVAWPIASDCYTKKGELGELVNQTPQDINMTNFHISPTRNKLIAVGCDTVGVVGVADSRGNNYLAGCMTYCNMHNDTTDNQSCSGVGCCEVSIPRGYMLREVNYVSGAIYNHSSVNDFNPCGYVFLAENGNYNFSRTDLKLQKKEFPVLLNWAVGNQTCDQAKNLTNYACKADKSTCHNSTERSGYFCKCPDGYQGNPYRSEGCHEDINECTEGLNDCVEEARCNNDPGTYQCLCPAGYEGDGKNDGTRCSKKPRKDIILIIALSVSLSLLALLVGSFYAYFALKKRKLIKLKEQFFQQNGGLLLQQQIGRHGGSTETAKVFTLEELKEATNNFNEGKILGQGGQGTVYKGVLQDKRIVAIKKSKINDPDQIKPFINEVVILSQINHRNVVKLFGCCLETEVPLLVYEFIPNGTVHEHLHDPNQSIKLTWKTRLRIAKETAGVLAYLHSAASTPIIHRDVKSTNILLDRNLIAKVSDFGASRSVPLDHSQINTLVQGTLGYLDPEYFHTSQLTEKSDVYSFGVVLAELLTGMMALSFDRPEVERNLASYFGSSMKEGRLLHILDQNIDEANIEQVKEVANIAERCLRLKGEDRPTMKEVAMELEGILVIEEHRWGSDNLFSEETENLLKTTGSVKNVEDGIGGSGIINSSDSYSLNQISISIGGR</sequence>
<keyword evidence="2" id="KW-1185">Reference proteome</keyword>
<evidence type="ECO:0000313" key="1">
    <source>
        <dbReference type="EMBL" id="CAJ2667643.1"/>
    </source>
</evidence>
<organism evidence="1 2">
    <name type="scientific">Trifolium pratense</name>
    <name type="common">Red clover</name>
    <dbReference type="NCBI Taxonomy" id="57577"/>
    <lineage>
        <taxon>Eukaryota</taxon>
        <taxon>Viridiplantae</taxon>
        <taxon>Streptophyta</taxon>
        <taxon>Embryophyta</taxon>
        <taxon>Tracheophyta</taxon>
        <taxon>Spermatophyta</taxon>
        <taxon>Magnoliopsida</taxon>
        <taxon>eudicotyledons</taxon>
        <taxon>Gunneridae</taxon>
        <taxon>Pentapetalae</taxon>
        <taxon>rosids</taxon>
        <taxon>fabids</taxon>
        <taxon>Fabales</taxon>
        <taxon>Fabaceae</taxon>
        <taxon>Papilionoideae</taxon>
        <taxon>50 kb inversion clade</taxon>
        <taxon>NPAAA clade</taxon>
        <taxon>Hologalegina</taxon>
        <taxon>IRL clade</taxon>
        <taxon>Trifolieae</taxon>
        <taxon>Trifolium</taxon>
    </lineage>
</organism>
<proteinExistence type="predicted"/>
<gene>
    <name evidence="1" type="ORF">MILVUS5_LOCUS32211</name>
</gene>
<dbReference type="Proteomes" id="UP001177021">
    <property type="component" value="Unassembled WGS sequence"/>
</dbReference>